<dbReference type="eggNOG" id="arCOG02447">
    <property type="taxonomic scope" value="Archaea"/>
</dbReference>
<dbReference type="OrthoDB" id="23833at2157"/>
<reference evidence="2" key="1">
    <citation type="submission" date="2010-04" db="EMBL/GenBank/DDBJ databases">
        <title>Complete sequence of Methanocaldococcus infernus ME.</title>
        <authorList>
            <consortium name="US DOE Joint Genome Institute"/>
            <person name="Lucas S."/>
            <person name="Copeland A."/>
            <person name="Lapidus A."/>
            <person name="Cheng J.-F."/>
            <person name="Bruce D."/>
            <person name="Goodwin L."/>
            <person name="Pitluck S."/>
            <person name="Munk A.C."/>
            <person name="Detter J.C."/>
            <person name="Han C."/>
            <person name="Tapia R."/>
            <person name="Land M."/>
            <person name="Hauser L."/>
            <person name="Kyrpides N."/>
            <person name="Mikhailova N."/>
            <person name="Sieprawska-Lupa M."/>
            <person name="Whitman W.B."/>
            <person name="Woyke T."/>
        </authorList>
    </citation>
    <scope>NUCLEOTIDE SEQUENCE [LARGE SCALE GENOMIC DNA]</scope>
    <source>
        <strain evidence="2">ME</strain>
    </source>
</reference>
<evidence type="ECO:0000259" key="1">
    <source>
        <dbReference type="PROSITE" id="PS51379"/>
    </source>
</evidence>
<dbReference type="HOGENOM" id="CLU_139698_11_4_2"/>
<dbReference type="Pfam" id="PF00037">
    <property type="entry name" value="Fer4"/>
    <property type="match status" value="2"/>
</dbReference>
<gene>
    <name evidence="2" type="ordered locus">Metin_0588</name>
</gene>
<dbReference type="SUPFAM" id="SSF54862">
    <property type="entry name" value="4Fe-4S ferredoxins"/>
    <property type="match status" value="1"/>
</dbReference>
<dbReference type="STRING" id="573063.Metin_0588"/>
<dbReference type="PROSITE" id="PS51379">
    <property type="entry name" value="4FE4S_FER_2"/>
    <property type="match status" value="2"/>
</dbReference>
<protein>
    <submittedName>
        <fullName evidence="2">4Fe-4S ferredoxin iron-sulfur binding domain protein</fullName>
    </submittedName>
</protein>
<evidence type="ECO:0000313" key="3">
    <source>
        <dbReference type="Proteomes" id="UP000002061"/>
    </source>
</evidence>
<feature type="domain" description="4Fe-4S ferredoxin-type" evidence="1">
    <location>
        <begin position="27"/>
        <end position="53"/>
    </location>
</feature>
<name>D5VRQ4_METIM</name>
<dbReference type="Proteomes" id="UP000002061">
    <property type="component" value="Chromosome"/>
</dbReference>
<dbReference type="AlphaFoldDB" id="D5VRQ4"/>
<dbReference type="RefSeq" id="WP_013100003.1">
    <property type="nucleotide sequence ID" value="NC_014122.1"/>
</dbReference>
<feature type="domain" description="4Fe-4S ferredoxin-type" evidence="1">
    <location>
        <begin position="1"/>
        <end position="24"/>
    </location>
</feature>
<dbReference type="EMBL" id="CP002009">
    <property type="protein sequence ID" value="ADG13257.1"/>
    <property type="molecule type" value="Genomic_DNA"/>
</dbReference>
<evidence type="ECO:0000313" key="2">
    <source>
        <dbReference type="EMBL" id="ADG13257.1"/>
    </source>
</evidence>
<proteinExistence type="predicted"/>
<accession>D5VRQ4</accession>
<dbReference type="Gene3D" id="3.30.70.20">
    <property type="match status" value="1"/>
</dbReference>
<keyword evidence="3" id="KW-1185">Reference proteome</keyword>
<dbReference type="KEGG" id="mif:Metin_0588"/>
<sequence>MVKVNEKCVGCGICVPFCRKKALKTYGKLIIDKEKCINCKLCIKYCQINALEG</sequence>
<dbReference type="GeneID" id="9131595"/>
<organism evidence="2 3">
    <name type="scientific">Methanocaldococcus infernus (strain DSM 11812 / JCM 15783 / ME)</name>
    <dbReference type="NCBI Taxonomy" id="573063"/>
    <lineage>
        <taxon>Archaea</taxon>
        <taxon>Methanobacteriati</taxon>
        <taxon>Methanobacteriota</taxon>
        <taxon>Methanomada group</taxon>
        <taxon>Methanococci</taxon>
        <taxon>Methanococcales</taxon>
        <taxon>Methanocaldococcaceae</taxon>
        <taxon>Methanocaldococcus</taxon>
    </lineage>
</organism>
<dbReference type="InterPro" id="IPR017896">
    <property type="entry name" value="4Fe4S_Fe-S-bd"/>
</dbReference>